<proteinExistence type="predicted"/>
<name>A0A1G9V082_9ACTO</name>
<dbReference type="Pfam" id="PF13340">
    <property type="entry name" value="DUF4096"/>
    <property type="match status" value="1"/>
</dbReference>
<sequence>MSIDACARHDLTDALWELLEPLLPAPPARGRPRLYPLRDMINAIRWRTRVGAPWRDIPARYGPWWRAYALYRAWQLAGVWERIEAALVSQADAEGKIDWRVSVDSTTCRAHVHAAGARKDSPQQVEGEPEDHALGVSRGGWSTKVHAAVDAACGMLAGVLTAGQAADGPMMIPVLDKIRVQRPAGGRPRTRPQMVLADKAYSSRANRAWLRAHHIAAIIPVKVDQAAHRKARGRLGGRPPAFDPTAYKDRNTVERCFGQLKQNRAMATRYDKLAVRYLATTHIASIDHWLKRLT</sequence>
<dbReference type="GO" id="GO:0006313">
    <property type="term" value="P:DNA transposition"/>
    <property type="evidence" value="ECO:0007669"/>
    <property type="project" value="InterPro"/>
</dbReference>
<dbReference type="OrthoDB" id="4546548at2"/>
<dbReference type="GO" id="GO:0003677">
    <property type="term" value="F:DNA binding"/>
    <property type="evidence" value="ECO:0007669"/>
    <property type="project" value="InterPro"/>
</dbReference>
<dbReference type="InterPro" id="IPR025161">
    <property type="entry name" value="IS402-like_dom"/>
</dbReference>
<dbReference type="EMBL" id="FNHU01000005">
    <property type="protein sequence ID" value="SDM65305.1"/>
    <property type="molecule type" value="Genomic_DNA"/>
</dbReference>
<feature type="domain" description="Transposase IS4-like" evidence="1">
    <location>
        <begin position="100"/>
        <end position="274"/>
    </location>
</feature>
<evidence type="ECO:0000313" key="3">
    <source>
        <dbReference type="EMBL" id="SDM65305.1"/>
    </source>
</evidence>
<accession>A0A1G9V082</accession>
<feature type="domain" description="Insertion element IS402-like" evidence="2">
    <location>
        <begin position="11"/>
        <end position="83"/>
    </location>
</feature>
<dbReference type="Proteomes" id="UP000199671">
    <property type="component" value="Unassembled WGS sequence"/>
</dbReference>
<dbReference type="RefSeq" id="WP_092609255.1">
    <property type="nucleotide sequence ID" value="NZ_FNHU01000005.1"/>
</dbReference>
<dbReference type="PANTHER" id="PTHR30007:SF1">
    <property type="entry name" value="BLR1914 PROTEIN"/>
    <property type="match status" value="1"/>
</dbReference>
<dbReference type="InterPro" id="IPR002559">
    <property type="entry name" value="Transposase_11"/>
</dbReference>
<evidence type="ECO:0000313" key="4">
    <source>
        <dbReference type="Proteomes" id="UP000199671"/>
    </source>
</evidence>
<organism evidence="3 4">
    <name type="scientific">Actinomyces ruminicola</name>
    <dbReference type="NCBI Taxonomy" id="332524"/>
    <lineage>
        <taxon>Bacteria</taxon>
        <taxon>Bacillati</taxon>
        <taxon>Actinomycetota</taxon>
        <taxon>Actinomycetes</taxon>
        <taxon>Actinomycetales</taxon>
        <taxon>Actinomycetaceae</taxon>
        <taxon>Actinomyces</taxon>
    </lineage>
</organism>
<evidence type="ECO:0000259" key="1">
    <source>
        <dbReference type="Pfam" id="PF01609"/>
    </source>
</evidence>
<dbReference type="NCBIfam" id="NF033580">
    <property type="entry name" value="transpos_IS5_3"/>
    <property type="match status" value="1"/>
</dbReference>
<dbReference type="PANTHER" id="PTHR30007">
    <property type="entry name" value="PHP DOMAIN PROTEIN"/>
    <property type="match status" value="1"/>
</dbReference>
<dbReference type="AlphaFoldDB" id="A0A1G9V082"/>
<gene>
    <name evidence="3" type="ORF">SAMN04487766_10533</name>
</gene>
<dbReference type="GO" id="GO:0004803">
    <property type="term" value="F:transposase activity"/>
    <property type="evidence" value="ECO:0007669"/>
    <property type="project" value="InterPro"/>
</dbReference>
<protein>
    <submittedName>
        <fullName evidence="3">Transposase</fullName>
    </submittedName>
</protein>
<dbReference type="Pfam" id="PF01609">
    <property type="entry name" value="DDE_Tnp_1"/>
    <property type="match status" value="1"/>
</dbReference>
<reference evidence="3 4" key="1">
    <citation type="submission" date="2016-10" db="EMBL/GenBank/DDBJ databases">
        <authorList>
            <person name="de Groot N.N."/>
        </authorList>
    </citation>
    <scope>NUCLEOTIDE SEQUENCE [LARGE SCALE GENOMIC DNA]</scope>
    <source>
        <strain evidence="3 4">KPR-7B</strain>
    </source>
</reference>
<evidence type="ECO:0000259" key="2">
    <source>
        <dbReference type="Pfam" id="PF13340"/>
    </source>
</evidence>